<comment type="caution">
    <text evidence="1">The sequence shown here is derived from an EMBL/GenBank/DDBJ whole genome shotgun (WGS) entry which is preliminary data.</text>
</comment>
<protein>
    <submittedName>
        <fullName evidence="1">Uncharacterized protein</fullName>
    </submittedName>
</protein>
<proteinExistence type="predicted"/>
<dbReference type="EMBL" id="DSOK01000183">
    <property type="protein sequence ID" value="HEN15071.1"/>
    <property type="molecule type" value="Genomic_DNA"/>
</dbReference>
<sequence length="103" mass="11515">MIGECGLGVQAAIKPLELRGVVYREGEQGFAHCLELDIVAEGRDRIEAVNSVVDLCEFQIATALRNNDLESIFRPAPAQYWSLFYSATRRSRVPRRSGALQTF</sequence>
<accession>A0A7C2NWN1</accession>
<evidence type="ECO:0000313" key="1">
    <source>
        <dbReference type="EMBL" id="HEN15071.1"/>
    </source>
</evidence>
<organism evidence="1">
    <name type="scientific">Schlesneria paludicola</name>
    <dbReference type="NCBI Taxonomy" id="360056"/>
    <lineage>
        <taxon>Bacteria</taxon>
        <taxon>Pseudomonadati</taxon>
        <taxon>Planctomycetota</taxon>
        <taxon>Planctomycetia</taxon>
        <taxon>Planctomycetales</taxon>
        <taxon>Planctomycetaceae</taxon>
        <taxon>Schlesneria</taxon>
    </lineage>
</organism>
<dbReference type="AlphaFoldDB" id="A0A7C2NWN1"/>
<name>A0A7C2NWN1_9PLAN</name>
<gene>
    <name evidence="1" type="ORF">ENQ76_06335</name>
</gene>
<reference evidence="1" key="1">
    <citation type="journal article" date="2020" name="mSystems">
        <title>Genome- and Community-Level Interaction Insights into Carbon Utilization and Element Cycling Functions of Hydrothermarchaeota in Hydrothermal Sediment.</title>
        <authorList>
            <person name="Zhou Z."/>
            <person name="Liu Y."/>
            <person name="Xu W."/>
            <person name="Pan J."/>
            <person name="Luo Z.H."/>
            <person name="Li M."/>
        </authorList>
    </citation>
    <scope>NUCLEOTIDE SEQUENCE [LARGE SCALE GENOMIC DNA]</scope>
    <source>
        <strain evidence="1">SpSt-339</strain>
    </source>
</reference>